<feature type="region of interest" description="Disordered" evidence="2">
    <location>
        <begin position="260"/>
        <end position="289"/>
    </location>
</feature>
<feature type="region of interest" description="Disordered" evidence="2">
    <location>
        <begin position="609"/>
        <end position="750"/>
    </location>
</feature>
<feature type="compositionally biased region" description="Gly residues" evidence="2">
    <location>
        <begin position="701"/>
        <end position="719"/>
    </location>
</feature>
<feature type="compositionally biased region" description="Low complexity" evidence="2">
    <location>
        <begin position="561"/>
        <end position="576"/>
    </location>
</feature>
<dbReference type="AlphaFoldDB" id="A0AAW0GIE2"/>
<evidence type="ECO:0000256" key="1">
    <source>
        <dbReference type="SAM" id="Coils"/>
    </source>
</evidence>
<organism evidence="3 4">
    <name type="scientific">Cerrena zonata</name>
    <dbReference type="NCBI Taxonomy" id="2478898"/>
    <lineage>
        <taxon>Eukaryota</taxon>
        <taxon>Fungi</taxon>
        <taxon>Dikarya</taxon>
        <taxon>Basidiomycota</taxon>
        <taxon>Agaricomycotina</taxon>
        <taxon>Agaricomycetes</taxon>
        <taxon>Polyporales</taxon>
        <taxon>Cerrenaceae</taxon>
        <taxon>Cerrena</taxon>
    </lineage>
</organism>
<gene>
    <name evidence="3" type="ORF">QCA50_006037</name>
</gene>
<feature type="coiled-coil region" evidence="1">
    <location>
        <begin position="854"/>
        <end position="881"/>
    </location>
</feature>
<comment type="caution">
    <text evidence="3">The sequence shown here is derived from an EMBL/GenBank/DDBJ whole genome shotgun (WGS) entry which is preliminary data.</text>
</comment>
<reference evidence="3 4" key="1">
    <citation type="submission" date="2022-09" db="EMBL/GenBank/DDBJ databases">
        <authorList>
            <person name="Palmer J.M."/>
        </authorList>
    </citation>
    <scope>NUCLEOTIDE SEQUENCE [LARGE SCALE GENOMIC DNA]</scope>
    <source>
        <strain evidence="3 4">DSM 7382</strain>
    </source>
</reference>
<evidence type="ECO:0000256" key="2">
    <source>
        <dbReference type="SAM" id="MobiDB-lite"/>
    </source>
</evidence>
<feature type="compositionally biased region" description="Polar residues" evidence="2">
    <location>
        <begin position="609"/>
        <end position="621"/>
    </location>
</feature>
<feature type="compositionally biased region" description="Low complexity" evidence="2">
    <location>
        <begin position="776"/>
        <end position="822"/>
    </location>
</feature>
<evidence type="ECO:0000313" key="4">
    <source>
        <dbReference type="Proteomes" id="UP001385951"/>
    </source>
</evidence>
<feature type="compositionally biased region" description="Low complexity" evidence="2">
    <location>
        <begin position="28"/>
        <end position="38"/>
    </location>
</feature>
<protein>
    <submittedName>
        <fullName evidence="3">Uncharacterized protein</fullName>
    </submittedName>
</protein>
<feature type="compositionally biased region" description="Basic residues" evidence="2">
    <location>
        <begin position="124"/>
        <end position="134"/>
    </location>
</feature>
<proteinExistence type="predicted"/>
<feature type="region of interest" description="Disordered" evidence="2">
    <location>
        <begin position="1"/>
        <end position="160"/>
    </location>
</feature>
<feature type="region of interest" description="Disordered" evidence="2">
    <location>
        <begin position="776"/>
        <end position="824"/>
    </location>
</feature>
<keyword evidence="1" id="KW-0175">Coiled coil</keyword>
<feature type="compositionally biased region" description="Pro residues" evidence="2">
    <location>
        <begin position="140"/>
        <end position="157"/>
    </location>
</feature>
<accession>A0AAW0GIE2</accession>
<keyword evidence="4" id="KW-1185">Reference proteome</keyword>
<dbReference type="Proteomes" id="UP001385951">
    <property type="component" value="Unassembled WGS sequence"/>
</dbReference>
<dbReference type="EMBL" id="JASBNA010000006">
    <property type="protein sequence ID" value="KAK7690934.1"/>
    <property type="molecule type" value="Genomic_DNA"/>
</dbReference>
<feature type="compositionally biased region" description="Basic and acidic residues" evidence="2">
    <location>
        <begin position="1"/>
        <end position="12"/>
    </location>
</feature>
<feature type="compositionally biased region" description="Polar residues" evidence="2">
    <location>
        <begin position="43"/>
        <end position="55"/>
    </location>
</feature>
<feature type="compositionally biased region" description="Acidic residues" evidence="2">
    <location>
        <begin position="678"/>
        <end position="691"/>
    </location>
</feature>
<evidence type="ECO:0000313" key="3">
    <source>
        <dbReference type="EMBL" id="KAK7690934.1"/>
    </source>
</evidence>
<sequence>MQADSDTRRHESDDENDSLFGSPPPSPGRMGRSRSPSPLAFPSGSSGSNSAQNVGTLALPGSHLFSELPSAYKPLPTVTPTPVLQQQRQSQQPSVRNATDARSGLASTSRVATPIPPPASRAAAKPRKSSKKARTSSTPRPTPPPIPLPNPSDPPPSNFLRNQQALLGLAGLVSGVRPANLALQNTRGSTATNPIVVEDEDDRPTIGRHPPASAHGVPSAVNLPVPSSDAILQTLINQKNVFPVVDALLRLASNGHQAFQSQSQPQYSAFRRQPAVPPPAKKRKLSSVPAGASDWDVPYPFLEGQGPADYRNNWERQRSRQLLVDLIGLVKNAARKAAAKNYYQSLTMQQQQMLWEQKYGTRLGSQSHAQPKVFGHYRPETLHYGLPPGQAPQLPPGFVGYPGTPVNPIAVDLQNSDAGPSDNTIPQSSSDVPPMDSLLPPITSNSDHASTLSLHLDTTPTTQTTNNTTSEFPHLPISDPTSTFNEPSSNDLDDFLTLFNNMPQEELEQIFSMPAMDFSGAEGLVGSSDLNEFASFESLISELGALNGNLGNAMEVDKNPTSAGSTSQASGSSNAESQVAVDPSVYTMDPSLLAIDPALVALSFPSIPRSDTASASMSSQPPVEHRHPQLSIQPNSSISTTLNTGAPPTPTLIGSPLSPRALSETDHGPQTPNWDTMFGEDVEIINGDEGDEQRSSARGGSVTGEGKAGNGTSVEGGRGASEKAGSGTGSVDVDMNMQISTSQDKGKGKEVIRESGTTMQGLLSGQNACTQTRISPVPRASQSPAPSRQSSTPTAIPLFTASQPSTSSQAPPEPTPTSSANPYNPYGNSLYSLAHLTSLAAQTRAKTKNKDEILKRARAMKAQLVEEIQRAKVELWEMTMEAGCLSLLAKEKSLDPSGGGS</sequence>
<feature type="compositionally biased region" description="Low complexity" evidence="2">
    <location>
        <begin position="74"/>
        <end position="96"/>
    </location>
</feature>
<feature type="region of interest" description="Disordered" evidence="2">
    <location>
        <begin position="556"/>
        <end position="576"/>
    </location>
</feature>
<name>A0AAW0GIE2_9APHY</name>
<feature type="compositionally biased region" description="Polar residues" evidence="2">
    <location>
        <begin position="630"/>
        <end position="646"/>
    </location>
</feature>